<evidence type="ECO:0000256" key="4">
    <source>
        <dbReference type="SAM" id="MobiDB-lite"/>
    </source>
</evidence>
<dbReference type="AlphaFoldDB" id="A0AAQ3SD68"/>
<dbReference type="FunFam" id="3.30.40.10:FF:000146">
    <property type="entry name" value="RING/FYVE/PHD zinc finger protein"/>
    <property type="match status" value="1"/>
</dbReference>
<keyword evidence="5" id="KW-0812">Transmembrane</keyword>
<dbReference type="PANTHER" id="PTHR23012:SF215">
    <property type="entry name" value="RING_FYVE_PHD ZINC FINGER SUPERFAMILY PROTEIN"/>
    <property type="match status" value="1"/>
</dbReference>
<keyword evidence="5" id="KW-0472">Membrane</keyword>
<feature type="transmembrane region" description="Helical" evidence="5">
    <location>
        <begin position="177"/>
        <end position="196"/>
    </location>
</feature>
<dbReference type="EMBL" id="CP144745">
    <property type="protein sequence ID" value="WVZ50678.1"/>
    <property type="molecule type" value="Genomic_DNA"/>
</dbReference>
<evidence type="ECO:0000256" key="5">
    <source>
        <dbReference type="SAM" id="Phobius"/>
    </source>
</evidence>
<dbReference type="SMART" id="SM00744">
    <property type="entry name" value="RINGv"/>
    <property type="match status" value="1"/>
</dbReference>
<feature type="compositionally biased region" description="Basic and acidic residues" evidence="4">
    <location>
        <begin position="1"/>
        <end position="19"/>
    </location>
</feature>
<dbReference type="CDD" id="cd16495">
    <property type="entry name" value="RING_CH-C4HC3_MARCH"/>
    <property type="match status" value="1"/>
</dbReference>
<dbReference type="GO" id="GO:0004842">
    <property type="term" value="F:ubiquitin-protein transferase activity"/>
    <property type="evidence" value="ECO:0007669"/>
    <property type="project" value="TreeGrafter"/>
</dbReference>
<keyword evidence="1" id="KW-0479">Metal-binding</keyword>
<name>A0AAQ3SD68_PASNO</name>
<protein>
    <recommendedName>
        <fullName evidence="6">RING-CH-type domain-containing protein</fullName>
    </recommendedName>
</protein>
<gene>
    <name evidence="7" type="ORF">U9M48_001910</name>
</gene>
<dbReference type="SUPFAM" id="SSF57850">
    <property type="entry name" value="RING/U-box"/>
    <property type="match status" value="1"/>
</dbReference>
<dbReference type="InterPro" id="IPR011016">
    <property type="entry name" value="Znf_RING-CH"/>
</dbReference>
<dbReference type="PROSITE" id="PS51292">
    <property type="entry name" value="ZF_RING_CH"/>
    <property type="match status" value="1"/>
</dbReference>
<keyword evidence="5" id="KW-1133">Transmembrane helix</keyword>
<feature type="region of interest" description="Disordered" evidence="4">
    <location>
        <begin position="1"/>
        <end position="28"/>
    </location>
</feature>
<evidence type="ECO:0000313" key="8">
    <source>
        <dbReference type="Proteomes" id="UP001341281"/>
    </source>
</evidence>
<evidence type="ECO:0000256" key="2">
    <source>
        <dbReference type="ARBA" id="ARBA00022771"/>
    </source>
</evidence>
<dbReference type="Pfam" id="PF12906">
    <property type="entry name" value="RINGv"/>
    <property type="match status" value="1"/>
</dbReference>
<proteinExistence type="predicted"/>
<dbReference type="PANTHER" id="PTHR23012">
    <property type="entry name" value="RING/FYVE/PHD ZINC FINGER DOMAIN-CONTAINING"/>
    <property type="match status" value="1"/>
</dbReference>
<dbReference type="GO" id="GO:0008270">
    <property type="term" value="F:zinc ion binding"/>
    <property type="evidence" value="ECO:0007669"/>
    <property type="project" value="UniProtKB-KW"/>
</dbReference>
<organism evidence="7 8">
    <name type="scientific">Paspalum notatum var. saurae</name>
    <dbReference type="NCBI Taxonomy" id="547442"/>
    <lineage>
        <taxon>Eukaryota</taxon>
        <taxon>Viridiplantae</taxon>
        <taxon>Streptophyta</taxon>
        <taxon>Embryophyta</taxon>
        <taxon>Tracheophyta</taxon>
        <taxon>Spermatophyta</taxon>
        <taxon>Magnoliopsida</taxon>
        <taxon>Liliopsida</taxon>
        <taxon>Poales</taxon>
        <taxon>Poaceae</taxon>
        <taxon>PACMAD clade</taxon>
        <taxon>Panicoideae</taxon>
        <taxon>Andropogonodae</taxon>
        <taxon>Paspaleae</taxon>
        <taxon>Paspalinae</taxon>
        <taxon>Paspalum</taxon>
    </lineage>
</organism>
<evidence type="ECO:0000313" key="7">
    <source>
        <dbReference type="EMBL" id="WVZ50678.1"/>
    </source>
</evidence>
<dbReference type="InterPro" id="IPR022143">
    <property type="entry name" value="DUF3675"/>
</dbReference>
<reference evidence="7 8" key="1">
    <citation type="submission" date="2024-02" db="EMBL/GenBank/DDBJ databases">
        <title>High-quality chromosome-scale genome assembly of Pensacola bahiagrass (Paspalum notatum Flugge var. saurae).</title>
        <authorList>
            <person name="Vega J.M."/>
            <person name="Podio M."/>
            <person name="Orjuela J."/>
            <person name="Siena L.A."/>
            <person name="Pessino S.C."/>
            <person name="Combes M.C."/>
            <person name="Mariac C."/>
            <person name="Albertini E."/>
            <person name="Pupilli F."/>
            <person name="Ortiz J.P.A."/>
            <person name="Leblanc O."/>
        </authorList>
    </citation>
    <scope>NUCLEOTIDE SEQUENCE [LARGE SCALE GENOMIC DNA]</scope>
    <source>
        <strain evidence="7">R1</strain>
        <tissue evidence="7">Leaf</tissue>
    </source>
</reference>
<keyword evidence="8" id="KW-1185">Reference proteome</keyword>
<evidence type="ECO:0000259" key="6">
    <source>
        <dbReference type="PROSITE" id="PS51292"/>
    </source>
</evidence>
<sequence>MAGHDHVVVDVDGLAKPKDGAGAAEKASEDANAASAAVAAPSAAVDLVDEEVGGGGGGEEEPLIQAAECRICQEEDSVKNLEKPCACSGSLKYAHRACVQRWCNEKGDTTCEICHEEYKPGYTAPPRAQPDETTIDIGGDLIMDLRDPRILAIAAAQRRALEEEYDGYATTDASGAAFCRSAALILMALLLLRHALSISDNEGNDDDASTMFSLFLLRAAGFLLPCYVMAWIFSVLHRRRQRQEEAALAAAEVAFILQSARGRALQIAIAPDSPATPQQEPAPSQQQ</sequence>
<feature type="domain" description="RING-CH-type" evidence="6">
    <location>
        <begin position="61"/>
        <end position="121"/>
    </location>
</feature>
<dbReference type="InterPro" id="IPR033275">
    <property type="entry name" value="MARCH-like"/>
</dbReference>
<dbReference type="Proteomes" id="UP001341281">
    <property type="component" value="Chromosome 01"/>
</dbReference>
<dbReference type="GO" id="GO:0016020">
    <property type="term" value="C:membrane"/>
    <property type="evidence" value="ECO:0007669"/>
    <property type="project" value="TreeGrafter"/>
</dbReference>
<dbReference type="Pfam" id="PF12428">
    <property type="entry name" value="DUF3675"/>
    <property type="match status" value="1"/>
</dbReference>
<dbReference type="Gene3D" id="3.30.40.10">
    <property type="entry name" value="Zinc/RING finger domain, C3HC4 (zinc finger)"/>
    <property type="match status" value="1"/>
</dbReference>
<evidence type="ECO:0000256" key="3">
    <source>
        <dbReference type="ARBA" id="ARBA00022833"/>
    </source>
</evidence>
<feature type="transmembrane region" description="Helical" evidence="5">
    <location>
        <begin position="216"/>
        <end position="236"/>
    </location>
</feature>
<dbReference type="GO" id="GO:0016567">
    <property type="term" value="P:protein ubiquitination"/>
    <property type="evidence" value="ECO:0007669"/>
    <property type="project" value="TreeGrafter"/>
</dbReference>
<accession>A0AAQ3SD68</accession>
<dbReference type="InterPro" id="IPR013083">
    <property type="entry name" value="Znf_RING/FYVE/PHD"/>
</dbReference>
<keyword evidence="3" id="KW-0862">Zinc</keyword>
<keyword evidence="2" id="KW-0863">Zinc-finger</keyword>
<evidence type="ECO:0000256" key="1">
    <source>
        <dbReference type="ARBA" id="ARBA00022723"/>
    </source>
</evidence>